<reference evidence="3 4" key="1">
    <citation type="journal article" date="2020" name="IScience">
        <title>Genome Sequencing of the Endangered Kingdonia uniflora (Circaeasteraceae, Ranunculales) Reveals Potential Mechanisms of Evolutionary Specialization.</title>
        <authorList>
            <person name="Sun Y."/>
            <person name="Deng T."/>
            <person name="Zhang A."/>
            <person name="Moore M.J."/>
            <person name="Landis J.B."/>
            <person name="Lin N."/>
            <person name="Zhang H."/>
            <person name="Zhang X."/>
            <person name="Huang J."/>
            <person name="Zhang X."/>
            <person name="Sun H."/>
            <person name="Wang H."/>
        </authorList>
    </citation>
    <scope>NUCLEOTIDE SEQUENCE [LARGE SCALE GENOMIC DNA]</scope>
    <source>
        <strain evidence="3">TB1705</strain>
        <tissue evidence="3">Leaf</tissue>
    </source>
</reference>
<dbReference type="InterPro" id="IPR040244">
    <property type="entry name" value="EDR4-like"/>
</dbReference>
<feature type="compositionally biased region" description="Polar residues" evidence="1">
    <location>
        <begin position="32"/>
        <end position="41"/>
    </location>
</feature>
<feature type="region of interest" description="Disordered" evidence="1">
    <location>
        <begin position="480"/>
        <end position="520"/>
    </location>
</feature>
<dbReference type="PANTHER" id="PTHR31105">
    <property type="entry name" value="EXTRA-LARGE G-PROTEIN-LIKE"/>
    <property type="match status" value="1"/>
</dbReference>
<dbReference type="EMBL" id="JACGCM010001872">
    <property type="protein sequence ID" value="KAF6147879.1"/>
    <property type="molecule type" value="Genomic_DNA"/>
</dbReference>
<dbReference type="InterPro" id="IPR021480">
    <property type="entry name" value="Zinc_ribbon_12"/>
</dbReference>
<sequence length="520" mass="58431">MMIQSDRSDRETEKIRKMRQTKKHEPVVPEIMQSSDQSSGDRTAKSKLLTENIPASSQDQRCLEYDKGYNGKYRHVTDSWGTWVVENDQELNMNRERAGLNPYSPRSLRAVAKDVRFSTTPSSDKCLLNYPLTYYHAKRDQELLRKVDELHDQIYKSYGLSYELKEGAPMSVLKKNESSPLPVAKKEIGGLSYELKEGAPVSVLKKNETFPLPVAKKETGGLTYPKGCGAPFITCPNCFTLLQLPRKLVLREKNNKLKCGACSMIIQFFIENKRLVSSSFTPIVEIVSNSCPSLEGVDKNISHSRNDVIGGTSYSDDAHFVFTDTEPGLSSMETCHETHIHLSFPSSSDSEDLEISKRVISRREVLDSVELPSKVNMSSAVPQSPLHDKSSHLVSKPKKGNRIRHINQEEEVVLNKATSTHKSMKGASMETGLDFSNDEISYVGVSHISRDVTREEDLPKISKGSNPFFVDLIKKSFRELSKSRQMKSEKSNVLASEQPIPERMTKKAEKQTGPIHLGQS</sequence>
<dbReference type="GO" id="GO:1900150">
    <property type="term" value="P:regulation of defense response to fungus"/>
    <property type="evidence" value="ECO:0007669"/>
    <property type="project" value="InterPro"/>
</dbReference>
<evidence type="ECO:0000313" key="3">
    <source>
        <dbReference type="EMBL" id="KAF6147879.1"/>
    </source>
</evidence>
<evidence type="ECO:0000259" key="2">
    <source>
        <dbReference type="Pfam" id="PF11331"/>
    </source>
</evidence>
<feature type="region of interest" description="Disordered" evidence="1">
    <location>
        <begin position="1"/>
        <end position="53"/>
    </location>
</feature>
<dbReference type="PANTHER" id="PTHR31105:SF42">
    <property type="entry name" value="OS02G0258300 PROTEIN"/>
    <property type="match status" value="1"/>
</dbReference>
<feature type="compositionally biased region" description="Basic and acidic residues" evidence="1">
    <location>
        <begin position="480"/>
        <end position="490"/>
    </location>
</feature>
<evidence type="ECO:0000313" key="4">
    <source>
        <dbReference type="Proteomes" id="UP000541444"/>
    </source>
</evidence>
<feature type="domain" description="Probable zinc-ribbon" evidence="2">
    <location>
        <begin position="229"/>
        <end position="268"/>
    </location>
</feature>
<comment type="caution">
    <text evidence="3">The sequence shown here is derived from an EMBL/GenBank/DDBJ whole genome shotgun (WGS) entry which is preliminary data.</text>
</comment>
<evidence type="ECO:0000256" key="1">
    <source>
        <dbReference type="SAM" id="MobiDB-lite"/>
    </source>
</evidence>
<accession>A0A7J7LZ43</accession>
<dbReference type="AlphaFoldDB" id="A0A7J7LZ43"/>
<feature type="region of interest" description="Disordered" evidence="1">
    <location>
        <begin position="376"/>
        <end position="400"/>
    </location>
</feature>
<dbReference type="OrthoDB" id="2020426at2759"/>
<protein>
    <recommendedName>
        <fullName evidence="2">Probable zinc-ribbon domain-containing protein</fullName>
    </recommendedName>
</protein>
<feature type="compositionally biased region" description="Basic and acidic residues" evidence="1">
    <location>
        <begin position="1"/>
        <end position="15"/>
    </location>
</feature>
<dbReference type="Proteomes" id="UP000541444">
    <property type="component" value="Unassembled WGS sequence"/>
</dbReference>
<name>A0A7J7LZ43_9MAGN</name>
<dbReference type="Pfam" id="PF11331">
    <property type="entry name" value="Zn_ribbon_12"/>
    <property type="match status" value="1"/>
</dbReference>
<proteinExistence type="predicted"/>
<gene>
    <name evidence="3" type="ORF">GIB67_014459</name>
</gene>
<organism evidence="3 4">
    <name type="scientific">Kingdonia uniflora</name>
    <dbReference type="NCBI Taxonomy" id="39325"/>
    <lineage>
        <taxon>Eukaryota</taxon>
        <taxon>Viridiplantae</taxon>
        <taxon>Streptophyta</taxon>
        <taxon>Embryophyta</taxon>
        <taxon>Tracheophyta</taxon>
        <taxon>Spermatophyta</taxon>
        <taxon>Magnoliopsida</taxon>
        <taxon>Ranunculales</taxon>
        <taxon>Circaeasteraceae</taxon>
        <taxon>Kingdonia</taxon>
    </lineage>
</organism>
<keyword evidence="4" id="KW-1185">Reference proteome</keyword>